<feature type="transmembrane region" description="Helical" evidence="1">
    <location>
        <begin position="31"/>
        <end position="51"/>
    </location>
</feature>
<reference evidence="2 5" key="2">
    <citation type="journal article" date="2019" name="Emerg. Microbes Infect.">
        <title>Comprehensive subspecies identification of 175 nontuberculous mycobacteria species based on 7547 genomic profiles.</title>
        <authorList>
            <person name="Matsumoto Y."/>
            <person name="Kinjo T."/>
            <person name="Motooka D."/>
            <person name="Nabeya D."/>
            <person name="Jung N."/>
            <person name="Uechi K."/>
            <person name="Horii T."/>
            <person name="Iida T."/>
            <person name="Fujita J."/>
            <person name="Nakamura S."/>
        </authorList>
    </citation>
    <scope>NUCLEOTIDE SEQUENCE [LARGE SCALE GENOMIC DNA]</scope>
    <source>
        <strain evidence="2 5">JCM 12405</strain>
    </source>
</reference>
<dbReference type="EMBL" id="AP022605">
    <property type="protein sequence ID" value="BBZ08110.1"/>
    <property type="molecule type" value="Genomic_DNA"/>
</dbReference>
<dbReference type="Proteomes" id="UP000467201">
    <property type="component" value="Chromosome"/>
</dbReference>
<keyword evidence="1" id="KW-1133">Transmembrane helix</keyword>
<evidence type="ECO:0000313" key="2">
    <source>
        <dbReference type="EMBL" id="BBZ08110.1"/>
    </source>
</evidence>
<organism evidence="3 4">
    <name type="scientific">Mycolicibacterium doricum</name>
    <dbReference type="NCBI Taxonomy" id="126673"/>
    <lineage>
        <taxon>Bacteria</taxon>
        <taxon>Bacillati</taxon>
        <taxon>Actinomycetota</taxon>
        <taxon>Actinomycetes</taxon>
        <taxon>Mycobacteriales</taxon>
        <taxon>Mycobacteriaceae</taxon>
        <taxon>Mycolicibacterium</taxon>
    </lineage>
</organism>
<proteinExistence type="predicted"/>
<dbReference type="KEGG" id="mdr:MDOR_22790"/>
<dbReference type="Proteomes" id="UP000193564">
    <property type="component" value="Unassembled WGS sequence"/>
</dbReference>
<protein>
    <recommendedName>
        <fullName evidence="6">Transmembrane protein</fullName>
    </recommendedName>
</protein>
<feature type="transmembrane region" description="Helical" evidence="1">
    <location>
        <begin position="71"/>
        <end position="89"/>
    </location>
</feature>
<feature type="transmembrane region" description="Helical" evidence="1">
    <location>
        <begin position="6"/>
        <end position="24"/>
    </location>
</feature>
<dbReference type="RefSeq" id="WP_085187715.1">
    <property type="nucleotide sequence ID" value="NZ_AP022605.1"/>
</dbReference>
<evidence type="ECO:0000313" key="4">
    <source>
        <dbReference type="Proteomes" id="UP000193564"/>
    </source>
</evidence>
<dbReference type="EMBL" id="LQOS01000010">
    <property type="protein sequence ID" value="ORV44905.1"/>
    <property type="molecule type" value="Genomic_DNA"/>
</dbReference>
<evidence type="ECO:0008006" key="6">
    <source>
        <dbReference type="Google" id="ProtNLM"/>
    </source>
</evidence>
<feature type="transmembrane region" description="Helical" evidence="1">
    <location>
        <begin position="110"/>
        <end position="130"/>
    </location>
</feature>
<accession>A0A1X1TK02</accession>
<evidence type="ECO:0000313" key="3">
    <source>
        <dbReference type="EMBL" id="ORV44905.1"/>
    </source>
</evidence>
<gene>
    <name evidence="3" type="ORF">AWC01_02315</name>
    <name evidence="2" type="ORF">MDOR_22790</name>
</gene>
<keyword evidence="4" id="KW-1185">Reference proteome</keyword>
<feature type="transmembrane region" description="Helical" evidence="1">
    <location>
        <begin position="136"/>
        <end position="160"/>
    </location>
</feature>
<evidence type="ECO:0000256" key="1">
    <source>
        <dbReference type="SAM" id="Phobius"/>
    </source>
</evidence>
<evidence type="ECO:0000313" key="5">
    <source>
        <dbReference type="Proteomes" id="UP000467201"/>
    </source>
</evidence>
<reference evidence="3 4" key="1">
    <citation type="submission" date="2016-01" db="EMBL/GenBank/DDBJ databases">
        <title>The new phylogeny of the genus Mycobacterium.</title>
        <authorList>
            <person name="Tarcisio F."/>
            <person name="Conor M."/>
            <person name="Antonella G."/>
            <person name="Elisabetta G."/>
            <person name="Giulia F.S."/>
            <person name="Sara T."/>
            <person name="Anna F."/>
            <person name="Clotilde B."/>
            <person name="Roberto B."/>
            <person name="Veronica D.S."/>
            <person name="Fabio R."/>
            <person name="Monica P."/>
            <person name="Olivier J."/>
            <person name="Enrico T."/>
            <person name="Nicola S."/>
        </authorList>
    </citation>
    <scope>NUCLEOTIDE SEQUENCE [LARGE SCALE GENOMIC DNA]</scope>
    <source>
        <strain evidence="3 4">DSM 44339</strain>
    </source>
</reference>
<dbReference type="AlphaFoldDB" id="A0A1X1TK02"/>
<name>A0A1X1TK02_9MYCO</name>
<sequence>MTLALLIATTVCAMAWSLWIRRITWNSRWEVAATLNIALQLGAVVLMSPLASETLGHLLRELTGKSNLEDYIAHDLYIVAASAVVYNALDRLQDDHAMLVLRKDPRSRRIADIYLVASASGIIACAIRIATAYVPWLLAVEGGTLVWIFACLCGAGFALASAHSWRVKTRWFTGARP</sequence>
<keyword evidence="1" id="KW-0812">Transmembrane</keyword>
<reference evidence="2" key="3">
    <citation type="submission" date="2020-02" db="EMBL/GenBank/DDBJ databases">
        <authorList>
            <person name="Matsumoto Y."/>
            <person name="Motooka D."/>
            <person name="Nakamura S."/>
        </authorList>
    </citation>
    <scope>NUCLEOTIDE SEQUENCE</scope>
    <source>
        <strain evidence="2">JCM 12405</strain>
    </source>
</reference>
<dbReference type="OrthoDB" id="4763628at2"/>
<keyword evidence="1" id="KW-0472">Membrane</keyword>